<dbReference type="AlphaFoldDB" id="Q4SA46"/>
<feature type="compositionally biased region" description="Basic residues" evidence="3">
    <location>
        <begin position="222"/>
        <end position="233"/>
    </location>
</feature>
<organism evidence="4">
    <name type="scientific">Tetraodon nigroviridis</name>
    <name type="common">Spotted green pufferfish</name>
    <name type="synonym">Chelonodon nigroviridis</name>
    <dbReference type="NCBI Taxonomy" id="99883"/>
    <lineage>
        <taxon>Eukaryota</taxon>
        <taxon>Metazoa</taxon>
        <taxon>Chordata</taxon>
        <taxon>Craniata</taxon>
        <taxon>Vertebrata</taxon>
        <taxon>Euteleostomi</taxon>
        <taxon>Actinopterygii</taxon>
        <taxon>Neopterygii</taxon>
        <taxon>Teleostei</taxon>
        <taxon>Neoteleostei</taxon>
        <taxon>Acanthomorphata</taxon>
        <taxon>Eupercaria</taxon>
        <taxon>Tetraodontiformes</taxon>
        <taxon>Tetradontoidea</taxon>
        <taxon>Tetraodontidae</taxon>
        <taxon>Tetraodon</taxon>
    </lineage>
</organism>
<dbReference type="GO" id="GO:0055107">
    <property type="term" value="P:Golgi to secretory granule transport"/>
    <property type="evidence" value="ECO:0007669"/>
    <property type="project" value="TreeGrafter"/>
</dbReference>
<evidence type="ECO:0000313" key="4">
    <source>
        <dbReference type="EMBL" id="CAG02486.1"/>
    </source>
</evidence>
<protein>
    <submittedName>
        <fullName evidence="4">(spotted green pufferfish) hypothetical protein</fullName>
    </submittedName>
</protein>
<gene>
    <name evidence="4" type="ORF">GSTENG00021612001</name>
</gene>
<feature type="compositionally biased region" description="Basic and acidic residues" evidence="3">
    <location>
        <begin position="594"/>
        <end position="615"/>
    </location>
</feature>
<feature type="compositionally biased region" description="Low complexity" evidence="3">
    <location>
        <begin position="567"/>
        <end position="582"/>
    </location>
</feature>
<evidence type="ECO:0000256" key="1">
    <source>
        <dbReference type="ARBA" id="ARBA00023054"/>
    </source>
</evidence>
<comment type="caution">
    <text evidence="4">The sequence shown here is derived from an EMBL/GenBank/DDBJ whole genome shotgun (WGS) entry which is preliminary data.</text>
</comment>
<feature type="region of interest" description="Disordered" evidence="3">
    <location>
        <begin position="455"/>
        <end position="480"/>
    </location>
</feature>
<reference evidence="4" key="2">
    <citation type="submission" date="2004-02" db="EMBL/GenBank/DDBJ databases">
        <authorList>
            <consortium name="Genoscope"/>
            <consortium name="Whitehead Institute Centre for Genome Research"/>
        </authorList>
    </citation>
    <scope>NUCLEOTIDE SEQUENCE</scope>
</reference>
<dbReference type="EMBL" id="CAAE01014692">
    <property type="protein sequence ID" value="CAG02486.1"/>
    <property type="molecule type" value="Genomic_DNA"/>
</dbReference>
<sequence length="749" mass="82990">MSAFCLDLQASAAVSAPLELDSDCMEPRAGGGGAQGQRPRRAGSGGLGVALEEELALLAGQRDDEADVSGPEAPAAGPNSELLSLFRQKEKDLFLAAKLGKALLERNQDLTKQYEQMHKDLNDRLEHLEQEKHELRRRLESREGEWEGRVAELETDVQHLQGELERHQAQLREADRDKTKAVGQLSQQNQRLLEQLSRPSRRFASRGAVAATVAVCRGRGLPRSRRPLSRPRRPILFSSGCQDNRGDMQIETPCVVAMGTAAEVERQLSTQVHSLRDDFREKSLSTSQHLTRLETLQAEITMLSERKVELEHRVHAIMEENELLQNTVEDLREKTMLLERQWKEKDLQLRQSQLELQEVQVSHRQLTARLEELTEERSLQGLSPHPPSLLCEIEQSMEQEEQEQEREQVRCSCLLKASGLFCYTLLSFQLRLQLWEAYCEVRSLCSHLRGNDVTDSALSTDSSMDESSETSSAKDVPTGSLHTSLLELRRLTQNLLDGNESTVGPAEAAFPVRAGRPAWAAGVLKMSHAFKGLQTQRRGGSGGAGEEAGRGAEGPPRTVPGWAGHSPQRPRGGPGAAQPGGAAVCGDALSAGGERADEDHGRDPRAQRAAPERHPGQRRGHRQVRADTLILPQEGPVLLPAPLTCVPRRKKAVEMELAKSKIDIMSLNSQLLDAIQQKLNLSQQLEAWQDDMHRVIDQQLMDKYQDEWRSAPPPPAGSSRGGGGGGPSSRRAQRTSDGDKKRFSFFKKN</sequence>
<dbReference type="GO" id="GO:0047496">
    <property type="term" value="P:vesicle transport along microtubule"/>
    <property type="evidence" value="ECO:0007669"/>
    <property type="project" value="TreeGrafter"/>
</dbReference>
<dbReference type="PANTHER" id="PTHR32123">
    <property type="entry name" value="BICD FAMILY-LIKE CARGO ADAPTER"/>
    <property type="match status" value="1"/>
</dbReference>
<feature type="region of interest" description="Disordered" evidence="3">
    <location>
        <begin position="222"/>
        <end position="241"/>
    </location>
</feature>
<keyword evidence="1 2" id="KW-0175">Coiled coil</keyword>
<name>Q4SA46_TETNG</name>
<feature type="region of interest" description="Disordered" evidence="3">
    <location>
        <begin position="531"/>
        <end position="623"/>
    </location>
</feature>
<feature type="region of interest" description="Disordered" evidence="3">
    <location>
        <begin position="22"/>
        <end position="46"/>
    </location>
</feature>
<accession>Q4SA46</accession>
<dbReference type="OrthoDB" id="9451547at2759"/>
<dbReference type="PANTHER" id="PTHR32123:SF12">
    <property type="entry name" value="BICD FAMILY-LIKE CARGO ADAPTER 1"/>
    <property type="match status" value="1"/>
</dbReference>
<reference evidence="4" key="1">
    <citation type="journal article" date="2004" name="Nature">
        <title>Genome duplication in the teleost fish Tetraodon nigroviridis reveals the early vertebrate proto-karyotype.</title>
        <authorList>
            <person name="Jaillon O."/>
            <person name="Aury J.-M."/>
            <person name="Brunet F."/>
            <person name="Petit J.-L."/>
            <person name="Stange-Thomann N."/>
            <person name="Mauceli E."/>
            <person name="Bouneau L."/>
            <person name="Fischer C."/>
            <person name="Ozouf-Costaz C."/>
            <person name="Bernot A."/>
            <person name="Nicaud S."/>
            <person name="Jaffe D."/>
            <person name="Fisher S."/>
            <person name="Lutfalla G."/>
            <person name="Dossat C."/>
            <person name="Segurens B."/>
            <person name="Dasilva C."/>
            <person name="Salanoubat M."/>
            <person name="Levy M."/>
            <person name="Boudet N."/>
            <person name="Castellano S."/>
            <person name="Anthouard V."/>
            <person name="Jubin C."/>
            <person name="Castelli V."/>
            <person name="Katinka M."/>
            <person name="Vacherie B."/>
            <person name="Biemont C."/>
            <person name="Skalli Z."/>
            <person name="Cattolico L."/>
            <person name="Poulain J."/>
            <person name="De Berardinis V."/>
            <person name="Cruaud C."/>
            <person name="Duprat S."/>
            <person name="Brottier P."/>
            <person name="Coutanceau J.-P."/>
            <person name="Gouzy J."/>
            <person name="Parra G."/>
            <person name="Lardier G."/>
            <person name="Chapple C."/>
            <person name="McKernan K.J."/>
            <person name="McEwan P."/>
            <person name="Bosak S."/>
            <person name="Kellis M."/>
            <person name="Volff J.-N."/>
            <person name="Guigo R."/>
            <person name="Zody M.C."/>
            <person name="Mesirov J."/>
            <person name="Lindblad-Toh K."/>
            <person name="Birren B."/>
            <person name="Nusbaum C."/>
            <person name="Kahn D."/>
            <person name="Robinson-Rechavi M."/>
            <person name="Laudet V."/>
            <person name="Schachter V."/>
            <person name="Quetier F."/>
            <person name="Saurin W."/>
            <person name="Scarpelli C."/>
            <person name="Wincker P."/>
            <person name="Lander E.S."/>
            <person name="Weissenbach J."/>
            <person name="Roest Crollius H."/>
        </authorList>
    </citation>
    <scope>NUCLEOTIDE SEQUENCE [LARGE SCALE GENOMIC DNA]</scope>
</reference>
<proteinExistence type="predicted"/>
<evidence type="ECO:0000256" key="2">
    <source>
        <dbReference type="SAM" id="Coils"/>
    </source>
</evidence>
<evidence type="ECO:0000256" key="3">
    <source>
        <dbReference type="SAM" id="MobiDB-lite"/>
    </source>
</evidence>
<dbReference type="KEGG" id="tng:GSTEN00021612G001"/>
<feature type="coiled-coil region" evidence="2">
    <location>
        <begin position="293"/>
        <end position="376"/>
    </location>
</feature>
<feature type="region of interest" description="Disordered" evidence="3">
    <location>
        <begin position="703"/>
        <end position="749"/>
    </location>
</feature>
<dbReference type="InterPro" id="IPR051149">
    <property type="entry name" value="Spindly/BICDR_Dynein_Adapter"/>
</dbReference>
<feature type="coiled-coil region" evidence="2">
    <location>
        <begin position="104"/>
        <end position="184"/>
    </location>
</feature>
<feature type="non-terminal residue" evidence="4">
    <location>
        <position position="749"/>
    </location>
</feature>